<reference evidence="1" key="1">
    <citation type="submission" date="2019-07" db="EMBL/GenBank/DDBJ databases">
        <title>Transferable Resistance Gene optrA in Enterococcus faecalis from Swine in Brazil.</title>
        <authorList>
            <person name="Almeida L.M."/>
            <person name="Lebreton F."/>
            <person name="Gaca A."/>
            <person name="Bispo P.M."/>
            <person name="Saavedra J."/>
            <person name="Filsner P."/>
            <person name="Moreno A.M."/>
            <person name="Mamizuka E.M."/>
            <person name="Gilmore M.S."/>
        </authorList>
    </citation>
    <scope>NUCLEOTIDE SEQUENCE</scope>
    <source>
        <strain evidence="1">L15</strain>
    </source>
</reference>
<dbReference type="EMBL" id="CP042213">
    <property type="protein sequence ID" value="QFY93578.1"/>
    <property type="molecule type" value="Genomic_DNA"/>
</dbReference>
<protein>
    <submittedName>
        <fullName evidence="1">Uncharacterized protein</fullName>
    </submittedName>
</protein>
<gene>
    <name evidence="1" type="ORF">CGZ46_13055</name>
</gene>
<sequence>MAASGDVWRLGSGGYLAEYRITNTINIKKTRCKFLRNLQRVFVNFKIKNGTIYQKSTVDICTQLR</sequence>
<accession>A0A1Q8J574</accession>
<name>A0A1Q8J574_ENTFL</name>
<evidence type="ECO:0000313" key="1">
    <source>
        <dbReference type="EMBL" id="QFY93578.1"/>
    </source>
</evidence>
<organism evidence="1">
    <name type="scientific">Enterococcus faecalis</name>
    <name type="common">Streptococcus faecalis</name>
    <dbReference type="NCBI Taxonomy" id="1351"/>
    <lineage>
        <taxon>Bacteria</taxon>
        <taxon>Bacillati</taxon>
        <taxon>Bacillota</taxon>
        <taxon>Bacilli</taxon>
        <taxon>Lactobacillales</taxon>
        <taxon>Enterococcaceae</taxon>
        <taxon>Enterococcus</taxon>
    </lineage>
</organism>
<dbReference type="AlphaFoldDB" id="A0A1Q8J574"/>
<proteinExistence type="predicted"/>